<name>A0A0S7BY77_9BACT</name>
<dbReference type="EMBL" id="DF968182">
    <property type="protein sequence ID" value="GAP42734.1"/>
    <property type="molecule type" value="Genomic_DNA"/>
</dbReference>
<feature type="domain" description="DUF5683" evidence="2">
    <location>
        <begin position="58"/>
        <end position="209"/>
    </location>
</feature>
<feature type="signal peptide" evidence="1">
    <location>
        <begin position="1"/>
        <end position="35"/>
    </location>
</feature>
<dbReference type="InterPro" id="IPR043738">
    <property type="entry name" value="DUF5683"/>
</dbReference>
<reference evidence="3" key="1">
    <citation type="journal article" date="2015" name="Genome Announc.">
        <title>Draft Genome Sequence of Bacteroidales Strain TBC1, a Novel Isolate from a Methanogenic Wastewater Treatment System.</title>
        <authorList>
            <person name="Tourlousse D.M."/>
            <person name="Matsuura N."/>
            <person name="Sun L."/>
            <person name="Toyonaga M."/>
            <person name="Kuroda K."/>
            <person name="Ohashi A."/>
            <person name="Cruz R."/>
            <person name="Yamaguchi T."/>
            <person name="Sekiguchi Y."/>
        </authorList>
    </citation>
    <scope>NUCLEOTIDE SEQUENCE [LARGE SCALE GENOMIC DNA]</scope>
    <source>
        <strain evidence="3">TBC1</strain>
    </source>
</reference>
<keyword evidence="1" id="KW-0732">Signal</keyword>
<evidence type="ECO:0000313" key="3">
    <source>
        <dbReference type="EMBL" id="GAP42734.1"/>
    </source>
</evidence>
<dbReference type="OrthoDB" id="9813910at2"/>
<evidence type="ECO:0000259" key="2">
    <source>
        <dbReference type="Pfam" id="PF18935"/>
    </source>
</evidence>
<evidence type="ECO:0000313" key="4">
    <source>
        <dbReference type="Proteomes" id="UP000053091"/>
    </source>
</evidence>
<feature type="chain" id="PRO_5006633354" description="DUF5683 domain-containing protein" evidence="1">
    <location>
        <begin position="36"/>
        <end position="209"/>
    </location>
</feature>
<evidence type="ECO:0000256" key="1">
    <source>
        <dbReference type="SAM" id="SignalP"/>
    </source>
</evidence>
<gene>
    <name evidence="3" type="ORF">TBC1_11873</name>
</gene>
<organism evidence="3">
    <name type="scientific">Lentimicrobium saccharophilum</name>
    <dbReference type="NCBI Taxonomy" id="1678841"/>
    <lineage>
        <taxon>Bacteria</taxon>
        <taxon>Pseudomonadati</taxon>
        <taxon>Bacteroidota</taxon>
        <taxon>Bacteroidia</taxon>
        <taxon>Bacteroidales</taxon>
        <taxon>Lentimicrobiaceae</taxon>
        <taxon>Lentimicrobium</taxon>
    </lineage>
</organism>
<dbReference type="AlphaFoldDB" id="A0A0S7BY77"/>
<keyword evidence="4" id="KW-1185">Reference proteome</keyword>
<sequence>MNKPFHIVNFCNIKTTALTAVFFVFMTAAVCPAAAQEDAMYFPPKKTTYNDTLVRPLHSAHKATIYSLALPGLGQAYNRKYWKIPLIYAGFGYLGYSIKINNDEVRKFTEAYRYVSNKDTYPIDNEYVTRYPNTDDLLRGRDFYRRRVELNIIYSAAWYILNVIDAAVDAHFFDYDISDDLTLRVEPAIISPYSPGLQGASGVRLSMNF</sequence>
<dbReference type="Pfam" id="PF18935">
    <property type="entry name" value="DUF5683"/>
    <property type="match status" value="1"/>
</dbReference>
<dbReference type="RefSeq" id="WP_062038998.1">
    <property type="nucleotide sequence ID" value="NZ_DF968182.1"/>
</dbReference>
<dbReference type="STRING" id="1678841.TBC1_11873"/>
<dbReference type="Proteomes" id="UP000053091">
    <property type="component" value="Unassembled WGS sequence"/>
</dbReference>
<protein>
    <recommendedName>
        <fullName evidence="2">DUF5683 domain-containing protein</fullName>
    </recommendedName>
</protein>
<accession>A0A0S7BY77</accession>
<proteinExistence type="predicted"/>